<feature type="region of interest" description="Disordered" evidence="1">
    <location>
        <begin position="435"/>
        <end position="463"/>
    </location>
</feature>
<protein>
    <submittedName>
        <fullName evidence="2">Uncharacterized protein</fullName>
    </submittedName>
</protein>
<feature type="region of interest" description="Disordered" evidence="1">
    <location>
        <begin position="210"/>
        <end position="230"/>
    </location>
</feature>
<evidence type="ECO:0000256" key="1">
    <source>
        <dbReference type="SAM" id="MobiDB-lite"/>
    </source>
</evidence>
<sequence>MSRSPQPRCPVGLSSQISTLDRASGNICASGNGELSLLLLPAPGLTSPLSSTANDDDDLLEVEFVRSPLALVPAPHPQLSSELLQSTCGDDHFTVSGAPDSPVPGSLSAMLGPPPPAYEATLQSGSHHSQQIAQHEQKQHESSVGTQPMVRHTPSYMLTDAVNDSILYSGDEYWCPPAGPLSGCPSTPDDDGYLPSGFCDSICYPRTSPTPSIQPSPLPTSPAQASSVSLPMQSHAHLVTHQHPNQHMHPHSHSHAHRPHHHTHPHHHHHHHHHHYHSQHTSSPSQQHTCSGEEVGYSSASSASKYQVAYSPHQSASRPFGPNQPDYPSTTATSCYSSGSSGSIPLFGTVSPSTGGPPRGSVSHTSRGNPSLSPGGLQCLHNDILPRDASVNSDPVAMMISPATNITPASLPASAQISITTPASSLLATETRLSQHQLHQRPQLIQPQAPSNSSYMSPPDLSSLDSVDSDWLISESLMQ</sequence>
<proteinExistence type="predicted"/>
<evidence type="ECO:0000313" key="2">
    <source>
        <dbReference type="EMBL" id="VEL10294.1"/>
    </source>
</evidence>
<feature type="compositionally biased region" description="Low complexity" evidence="1">
    <location>
        <begin position="279"/>
        <end position="289"/>
    </location>
</feature>
<organism evidence="2 3">
    <name type="scientific">Protopolystoma xenopodis</name>
    <dbReference type="NCBI Taxonomy" id="117903"/>
    <lineage>
        <taxon>Eukaryota</taxon>
        <taxon>Metazoa</taxon>
        <taxon>Spiralia</taxon>
        <taxon>Lophotrochozoa</taxon>
        <taxon>Platyhelminthes</taxon>
        <taxon>Monogenea</taxon>
        <taxon>Polyopisthocotylea</taxon>
        <taxon>Polystomatidea</taxon>
        <taxon>Polystomatidae</taxon>
        <taxon>Protopolystoma</taxon>
    </lineage>
</organism>
<name>A0A3S5A923_9PLAT</name>
<dbReference type="Proteomes" id="UP000784294">
    <property type="component" value="Unassembled WGS sequence"/>
</dbReference>
<evidence type="ECO:0000313" key="3">
    <source>
        <dbReference type="Proteomes" id="UP000784294"/>
    </source>
</evidence>
<gene>
    <name evidence="2" type="ORF">PXEA_LOCUS3734</name>
</gene>
<feature type="region of interest" description="Disordered" evidence="1">
    <location>
        <begin position="94"/>
        <end position="147"/>
    </location>
</feature>
<dbReference type="EMBL" id="CAAALY010008596">
    <property type="protein sequence ID" value="VEL10294.1"/>
    <property type="molecule type" value="Genomic_DNA"/>
</dbReference>
<feature type="compositionally biased region" description="Polar residues" evidence="1">
    <location>
        <begin position="362"/>
        <end position="372"/>
    </location>
</feature>
<accession>A0A3S5A923</accession>
<keyword evidence="3" id="KW-1185">Reference proteome</keyword>
<dbReference type="AlphaFoldDB" id="A0A3S5A923"/>
<comment type="caution">
    <text evidence="2">The sequence shown here is derived from an EMBL/GenBank/DDBJ whole genome shotgun (WGS) entry which is preliminary data.</text>
</comment>
<reference evidence="2" key="1">
    <citation type="submission" date="2018-11" db="EMBL/GenBank/DDBJ databases">
        <authorList>
            <consortium name="Pathogen Informatics"/>
        </authorList>
    </citation>
    <scope>NUCLEOTIDE SEQUENCE</scope>
</reference>
<feature type="compositionally biased region" description="Low complexity" evidence="1">
    <location>
        <begin position="451"/>
        <end position="463"/>
    </location>
</feature>
<feature type="compositionally biased region" description="Polar residues" evidence="1">
    <location>
        <begin position="121"/>
        <end position="134"/>
    </location>
</feature>
<feature type="compositionally biased region" description="Low complexity" evidence="1">
    <location>
        <begin position="329"/>
        <end position="343"/>
    </location>
</feature>
<feature type="region of interest" description="Disordered" evidence="1">
    <location>
        <begin position="308"/>
        <end position="381"/>
    </location>
</feature>
<feature type="region of interest" description="Disordered" evidence="1">
    <location>
        <begin position="243"/>
        <end position="296"/>
    </location>
</feature>
<feature type="compositionally biased region" description="Polar residues" evidence="1">
    <location>
        <begin position="221"/>
        <end position="230"/>
    </location>
</feature>
<feature type="compositionally biased region" description="Basic residues" evidence="1">
    <location>
        <begin position="243"/>
        <end position="278"/>
    </location>
</feature>